<dbReference type="PANTHER" id="PTHR47201">
    <property type="entry name" value="BNAC09G30780D PROTEIN"/>
    <property type="match status" value="1"/>
</dbReference>
<dbReference type="Gene3D" id="2.130.10.10">
    <property type="entry name" value="YVTN repeat-like/Quinoprotein amine dehydrogenase"/>
    <property type="match status" value="1"/>
</dbReference>
<comment type="caution">
    <text evidence="2">The sequence shown here is derived from an EMBL/GenBank/DDBJ whole genome shotgun (WGS) entry which is preliminary data.</text>
</comment>
<accession>A0AAD4PGH1</accession>
<dbReference type="PROSITE" id="PS50082">
    <property type="entry name" value="WD_REPEATS_2"/>
    <property type="match status" value="1"/>
</dbReference>
<dbReference type="GO" id="GO:0080008">
    <property type="term" value="C:Cul4-RING E3 ubiquitin ligase complex"/>
    <property type="evidence" value="ECO:0007669"/>
    <property type="project" value="InterPro"/>
</dbReference>
<protein>
    <submittedName>
        <fullName evidence="2">Transducin family protein / WD-40 repeat family protein</fullName>
    </submittedName>
</protein>
<dbReference type="Pfam" id="PF00400">
    <property type="entry name" value="WD40"/>
    <property type="match status" value="1"/>
</dbReference>
<dbReference type="InterPro" id="IPR036322">
    <property type="entry name" value="WD40_repeat_dom_sf"/>
</dbReference>
<evidence type="ECO:0000313" key="2">
    <source>
        <dbReference type="EMBL" id="KAH6838165.1"/>
    </source>
</evidence>
<feature type="repeat" description="WD" evidence="1">
    <location>
        <begin position="229"/>
        <end position="262"/>
    </location>
</feature>
<dbReference type="InterPro" id="IPR001680">
    <property type="entry name" value="WD40_rpt"/>
</dbReference>
<evidence type="ECO:0000256" key="1">
    <source>
        <dbReference type="PROSITE-ProRule" id="PRU00221"/>
    </source>
</evidence>
<organism evidence="2 3">
    <name type="scientific">Perilla frutescens var. hirtella</name>
    <name type="common">Perilla citriodora</name>
    <name type="synonym">Perilla setoyensis</name>
    <dbReference type="NCBI Taxonomy" id="608512"/>
    <lineage>
        <taxon>Eukaryota</taxon>
        <taxon>Viridiplantae</taxon>
        <taxon>Streptophyta</taxon>
        <taxon>Embryophyta</taxon>
        <taxon>Tracheophyta</taxon>
        <taxon>Spermatophyta</taxon>
        <taxon>Magnoliopsida</taxon>
        <taxon>eudicotyledons</taxon>
        <taxon>Gunneridae</taxon>
        <taxon>Pentapetalae</taxon>
        <taxon>asterids</taxon>
        <taxon>lamiids</taxon>
        <taxon>Lamiales</taxon>
        <taxon>Lamiaceae</taxon>
        <taxon>Nepetoideae</taxon>
        <taxon>Elsholtzieae</taxon>
        <taxon>Perilla</taxon>
    </lineage>
</organism>
<keyword evidence="3" id="KW-1185">Reference proteome</keyword>
<reference evidence="2 3" key="1">
    <citation type="journal article" date="2021" name="Nat. Commun.">
        <title>Incipient diploidization of the medicinal plant Perilla within 10,000 years.</title>
        <authorList>
            <person name="Zhang Y."/>
            <person name="Shen Q."/>
            <person name="Leng L."/>
            <person name="Zhang D."/>
            <person name="Chen S."/>
            <person name="Shi Y."/>
            <person name="Ning Z."/>
            <person name="Chen S."/>
        </authorList>
    </citation>
    <scope>NUCLEOTIDE SEQUENCE [LARGE SCALE GENOMIC DNA]</scope>
    <source>
        <strain evidence="3">cv. PC099</strain>
    </source>
</reference>
<dbReference type="Proteomes" id="UP001190926">
    <property type="component" value="Unassembled WGS sequence"/>
</dbReference>
<dbReference type="SUPFAM" id="SSF50978">
    <property type="entry name" value="WD40 repeat-like"/>
    <property type="match status" value="1"/>
</dbReference>
<keyword evidence="1" id="KW-0853">WD repeat</keyword>
<evidence type="ECO:0000313" key="3">
    <source>
        <dbReference type="Proteomes" id="UP001190926"/>
    </source>
</evidence>
<name>A0AAD4PGH1_PERFH</name>
<gene>
    <name evidence="2" type="ORF">C2S53_009042</name>
</gene>
<dbReference type="InterPro" id="IPR046377">
    <property type="entry name" value="DHU1"/>
</dbReference>
<dbReference type="SMART" id="SM00320">
    <property type="entry name" value="WD40"/>
    <property type="match status" value="4"/>
</dbReference>
<dbReference type="EMBL" id="SDAM02000001">
    <property type="protein sequence ID" value="KAH6838165.1"/>
    <property type="molecule type" value="Genomic_DNA"/>
</dbReference>
<dbReference type="InterPro" id="IPR015943">
    <property type="entry name" value="WD40/YVTN_repeat-like_dom_sf"/>
</dbReference>
<dbReference type="AlphaFoldDB" id="A0AAD4PGH1"/>
<sequence length="428" mass="48448">MEMKDDWAVIERAKTVFSKYYEYLPYKRQQRESVVSVLYSRETGTSSTYCYKPSKTRKNQCFYMRSLCAAKFGSSVQPLSYPITNTNISETNRMLRPRQFEYHPSDSSLMAVGTLDGEVVLLNHETGNILSCIFPSLSMNSILGLCWLRHQPSKLLVGSDNGCLRLYDINKIRTKVEDSYCNSTVIFDDFELLTSVHVNSTDDRCLTSGYSKKVAIYDICSGQQLQLFTDMHREPINVAKFSNHSPHLFVTSSFDRDVKMWDSRQNPLKPCYSSKSSRGNVMVVFSPDDLYLLVSAVDNEVKQLLTVDGRLHTDFGIVSKGSSHNYTRSYYMNGRDYIISGSSEEPTIRVCCAHTGRRLRDISLEDTGRASIYVQSLRSDPFRHFHMAILAAHARPSKHEIIKINLLSSSLSAGENQGGFNISYGKGG</sequence>
<dbReference type="PANTHER" id="PTHR47201:SF3">
    <property type="entry name" value="U2A'_PHOSPHOPROTEIN 32 FAMILY A C-TERMINAL DOMAIN-CONTAINING PROTEIN"/>
    <property type="match status" value="1"/>
</dbReference>
<proteinExistence type="predicted"/>
<dbReference type="GO" id="GO:0071493">
    <property type="term" value="P:cellular response to UV-B"/>
    <property type="evidence" value="ECO:0007669"/>
    <property type="project" value="InterPro"/>
</dbReference>